<evidence type="ECO:0000256" key="1">
    <source>
        <dbReference type="SAM" id="SignalP"/>
    </source>
</evidence>
<dbReference type="OrthoDB" id="977906at2"/>
<evidence type="ECO:0000313" key="3">
    <source>
        <dbReference type="Proteomes" id="UP000253426"/>
    </source>
</evidence>
<evidence type="ECO:0000313" key="2">
    <source>
        <dbReference type="EMBL" id="RBP42376.1"/>
    </source>
</evidence>
<name>A0A366HHZ9_9BACT</name>
<gene>
    <name evidence="2" type="ORF">DES53_10682</name>
</gene>
<sequence length="396" mass="43547">MSRHRSPLRSVSLLSALSATLLLTQCSTPPGPTEVRRAEAVDGTELFPAPVELNVPKSNIALNDAARFLAGMPPLGGQDAFRDLRASPQWQSHATRMNGLWHDFTIRHGQPVSNWASAEMGDLRRANAVFYPFSGPDFLFAHLFYPHAETYLLCGLEPCDPLPDWGWLTPDDIASGCDGLYNSLDNILQFSYFITKEMKSDLQSTRFRGVLPVFLVFLARTGHVVESIDAVRLDGNGNPEVISKSNGTPPGLLIRYSGVGGSKRIFYFSQDLGDGACKPGGPFLRFASSLGKPAALAKSASYLMHEPYFSHVRNHVLTHCRGIVQDPSGIPYRSFAERGWNVRLYGNYQRTLDIFQKYEQPDLSSAYQTGGGEPIGFGIGYLTNPATTSLMLARPN</sequence>
<dbReference type="EMBL" id="QNRR01000006">
    <property type="protein sequence ID" value="RBP42376.1"/>
    <property type="molecule type" value="Genomic_DNA"/>
</dbReference>
<accession>A0A366HHZ9</accession>
<proteinExistence type="predicted"/>
<organism evidence="2 3">
    <name type="scientific">Roseimicrobium gellanilyticum</name>
    <dbReference type="NCBI Taxonomy" id="748857"/>
    <lineage>
        <taxon>Bacteria</taxon>
        <taxon>Pseudomonadati</taxon>
        <taxon>Verrucomicrobiota</taxon>
        <taxon>Verrucomicrobiia</taxon>
        <taxon>Verrucomicrobiales</taxon>
        <taxon>Verrucomicrobiaceae</taxon>
        <taxon>Roseimicrobium</taxon>
    </lineage>
</organism>
<comment type="caution">
    <text evidence="2">The sequence shown here is derived from an EMBL/GenBank/DDBJ whole genome shotgun (WGS) entry which is preliminary data.</text>
</comment>
<reference evidence="2 3" key="1">
    <citation type="submission" date="2018-06" db="EMBL/GenBank/DDBJ databases">
        <title>Genomic Encyclopedia of Type Strains, Phase IV (KMG-IV): sequencing the most valuable type-strain genomes for metagenomic binning, comparative biology and taxonomic classification.</title>
        <authorList>
            <person name="Goeker M."/>
        </authorList>
    </citation>
    <scope>NUCLEOTIDE SEQUENCE [LARGE SCALE GENOMIC DNA]</scope>
    <source>
        <strain evidence="2 3">DSM 25532</strain>
    </source>
</reference>
<dbReference type="RefSeq" id="WP_113959513.1">
    <property type="nucleotide sequence ID" value="NZ_QNRR01000006.1"/>
</dbReference>
<dbReference type="AlphaFoldDB" id="A0A366HHZ9"/>
<protein>
    <submittedName>
        <fullName evidence="2">Uncharacterized protein</fullName>
    </submittedName>
</protein>
<feature type="signal peptide" evidence="1">
    <location>
        <begin position="1"/>
        <end position="24"/>
    </location>
</feature>
<feature type="chain" id="PRO_5016794621" evidence="1">
    <location>
        <begin position="25"/>
        <end position="396"/>
    </location>
</feature>
<keyword evidence="3" id="KW-1185">Reference proteome</keyword>
<keyword evidence="1" id="KW-0732">Signal</keyword>
<dbReference type="Proteomes" id="UP000253426">
    <property type="component" value="Unassembled WGS sequence"/>
</dbReference>